<protein>
    <submittedName>
        <fullName evidence="1">Uncharacterized protein</fullName>
    </submittedName>
</protein>
<organism evidence="1 2">
    <name type="scientific">Pseudomonas rhizophila</name>
    <dbReference type="NCBI Taxonomy" id="2045200"/>
    <lineage>
        <taxon>Bacteria</taxon>
        <taxon>Pseudomonadati</taxon>
        <taxon>Pseudomonadota</taxon>
        <taxon>Gammaproteobacteria</taxon>
        <taxon>Pseudomonadales</taxon>
        <taxon>Pseudomonadaceae</taxon>
        <taxon>Pseudomonas</taxon>
    </lineage>
</organism>
<proteinExistence type="predicted"/>
<name>A0ABM6UI51_9PSED</name>
<reference evidence="1 2" key="1">
    <citation type="journal article" date="2018" name="Front. Microbiol.">
        <title>Pseudomonas rhizophila S211, a New Plant Growth-Promoting Rhizobacterium with Potential in Pesticide-Bioremediation.</title>
        <authorList>
            <person name="Hassen W."/>
            <person name="Neifar M."/>
            <person name="Cherif H."/>
            <person name="Najjari A."/>
            <person name="Chouchane H."/>
            <person name="Driouich R.C."/>
            <person name="Salah A."/>
            <person name="Naili F."/>
            <person name="Mosbah A."/>
            <person name="Souissi Y."/>
            <person name="Raddadi N."/>
            <person name="Ouzari H.I."/>
            <person name="Fava F."/>
            <person name="Cherif A."/>
        </authorList>
    </citation>
    <scope>NUCLEOTIDE SEQUENCE [LARGE SCALE GENOMIC DNA]</scope>
    <source>
        <strain evidence="1 2">S211</strain>
    </source>
</reference>
<keyword evidence="2" id="KW-1185">Reference proteome</keyword>
<gene>
    <name evidence="1" type="ORF">CRX69_18260</name>
</gene>
<evidence type="ECO:0000313" key="1">
    <source>
        <dbReference type="EMBL" id="AVU77045.1"/>
    </source>
</evidence>
<dbReference type="RefSeq" id="WP_107322537.1">
    <property type="nucleotide sequence ID" value="NZ_CP024081.1"/>
</dbReference>
<dbReference type="Proteomes" id="UP000241936">
    <property type="component" value="Chromosome"/>
</dbReference>
<evidence type="ECO:0000313" key="2">
    <source>
        <dbReference type="Proteomes" id="UP000241936"/>
    </source>
</evidence>
<accession>A0ABM6UI51</accession>
<sequence>MNFEQAKALRLKHWRDTLDDHDFRMQSPERHRSTLHEISARLVEEGLIDQLDQFDMDEMANAAYWLAVEELQACPILYRPSYGYDVVPKGGGPRFGKVFHSILTLDNNRGSKLQPYDGKVCRDGTGLMLKFSYANTTGRIDGLTLTLDDGRQFDLVATERMVEGVVYPVTQDPDVYRWMLDVVQVAMENKHFSIMEKVRPFFEMAKFLPCSACQDHFGKRDDCAACGGLGFTPKPEPPSYTLKPEE</sequence>
<dbReference type="EMBL" id="CP024081">
    <property type="protein sequence ID" value="AVU77045.1"/>
    <property type="molecule type" value="Genomic_DNA"/>
</dbReference>